<evidence type="ECO:0000256" key="1">
    <source>
        <dbReference type="ARBA" id="ARBA00022527"/>
    </source>
</evidence>
<dbReference type="FunFam" id="3.30.1120.120:FF:000001">
    <property type="entry name" value="serine/threonine-protein kinase PLK4 isoform X2"/>
    <property type="match status" value="1"/>
</dbReference>
<feature type="region of interest" description="Disordered" evidence="7">
    <location>
        <begin position="1"/>
        <end position="136"/>
    </location>
</feature>
<feature type="region of interest" description="Disordered" evidence="7">
    <location>
        <begin position="194"/>
        <end position="217"/>
    </location>
</feature>
<keyword evidence="2" id="KW-0808">Transferase</keyword>
<dbReference type="CDD" id="cd13114">
    <property type="entry name" value="POLO_box_Plk4_1"/>
    <property type="match status" value="1"/>
</dbReference>
<accession>A0A2G8KNY1</accession>
<evidence type="ECO:0000256" key="3">
    <source>
        <dbReference type="ARBA" id="ARBA00022741"/>
    </source>
</evidence>
<name>A0A2G8KNY1_STIJA</name>
<gene>
    <name evidence="11" type="ORF">BSL78_13387</name>
</gene>
<reference evidence="11 12" key="1">
    <citation type="journal article" date="2017" name="PLoS Biol.">
        <title>The sea cucumber genome provides insights into morphological evolution and visceral regeneration.</title>
        <authorList>
            <person name="Zhang X."/>
            <person name="Sun L."/>
            <person name="Yuan J."/>
            <person name="Sun Y."/>
            <person name="Gao Y."/>
            <person name="Zhang L."/>
            <person name="Li S."/>
            <person name="Dai H."/>
            <person name="Hamel J.F."/>
            <person name="Liu C."/>
            <person name="Yu Y."/>
            <person name="Liu S."/>
            <person name="Lin W."/>
            <person name="Guo K."/>
            <person name="Jin S."/>
            <person name="Xu P."/>
            <person name="Storey K.B."/>
            <person name="Huan P."/>
            <person name="Zhang T."/>
            <person name="Zhou Y."/>
            <person name="Zhang J."/>
            <person name="Lin C."/>
            <person name="Li X."/>
            <person name="Xing L."/>
            <person name="Huo D."/>
            <person name="Sun M."/>
            <person name="Wang L."/>
            <person name="Mercier A."/>
            <person name="Li F."/>
            <person name="Yang H."/>
            <person name="Xiang J."/>
        </authorList>
    </citation>
    <scope>NUCLEOTIDE SEQUENCE [LARGE SCALE GENOMIC DNA]</scope>
    <source>
        <strain evidence="11">Shaxun</strain>
        <tissue evidence="11">Muscle</tissue>
    </source>
</reference>
<dbReference type="InterPro" id="IPR033696">
    <property type="entry name" value="POLO_box_Plk4_C"/>
</dbReference>
<dbReference type="Pfam" id="PF18409">
    <property type="entry name" value="Plk4_PB2"/>
    <property type="match status" value="1"/>
</dbReference>
<evidence type="ECO:0000256" key="4">
    <source>
        <dbReference type="ARBA" id="ARBA00022777"/>
    </source>
</evidence>
<dbReference type="PROSITE" id="PS51985">
    <property type="entry name" value="CPB2"/>
    <property type="match status" value="1"/>
</dbReference>
<dbReference type="PROSITE" id="PS50078">
    <property type="entry name" value="POLO_BOX"/>
    <property type="match status" value="1"/>
</dbReference>
<keyword evidence="12" id="KW-1185">Reference proteome</keyword>
<keyword evidence="3" id="KW-0547">Nucleotide-binding</keyword>
<dbReference type="CDD" id="cd13116">
    <property type="entry name" value="POLO_box_Plk4_3"/>
    <property type="match status" value="1"/>
</dbReference>
<comment type="caution">
    <text evidence="11">The sequence shown here is derived from an EMBL/GenBank/DDBJ whole genome shotgun (WGS) entry which is preliminary data.</text>
</comment>
<dbReference type="GO" id="GO:0004674">
    <property type="term" value="F:protein serine/threonine kinase activity"/>
    <property type="evidence" value="ECO:0007669"/>
    <property type="project" value="UniProtKB-KW"/>
</dbReference>
<feature type="compositionally biased region" description="Low complexity" evidence="7">
    <location>
        <begin position="31"/>
        <end position="40"/>
    </location>
</feature>
<dbReference type="Gene3D" id="3.30.1120.130">
    <property type="match status" value="1"/>
</dbReference>
<feature type="compositionally biased region" description="Polar residues" evidence="7">
    <location>
        <begin position="47"/>
        <end position="69"/>
    </location>
</feature>
<evidence type="ECO:0000256" key="5">
    <source>
        <dbReference type="ARBA" id="ARBA00022840"/>
    </source>
</evidence>
<evidence type="ECO:0000256" key="6">
    <source>
        <dbReference type="ARBA" id="ARBA00022843"/>
    </source>
</evidence>
<dbReference type="PANTHER" id="PTHR24345">
    <property type="entry name" value="SERINE/THREONINE-PROTEIN KINASE PLK"/>
    <property type="match status" value="1"/>
</dbReference>
<evidence type="ECO:0000259" key="8">
    <source>
        <dbReference type="PROSITE" id="PS50078"/>
    </source>
</evidence>
<feature type="compositionally biased region" description="Low complexity" evidence="7">
    <location>
        <begin position="82"/>
        <end position="95"/>
    </location>
</feature>
<dbReference type="SUPFAM" id="SSF82615">
    <property type="entry name" value="Polo-box domain"/>
    <property type="match status" value="1"/>
</dbReference>
<protein>
    <submittedName>
        <fullName evidence="11">Putative serine/threonine-protein kinase PLK4</fullName>
    </submittedName>
</protein>
<evidence type="ECO:0000313" key="11">
    <source>
        <dbReference type="EMBL" id="PIK49711.1"/>
    </source>
</evidence>
<dbReference type="STRING" id="307972.A0A2G8KNY1"/>
<feature type="compositionally biased region" description="Basic and acidic residues" evidence="7">
    <location>
        <begin position="114"/>
        <end position="130"/>
    </location>
</feature>
<dbReference type="GO" id="GO:0005524">
    <property type="term" value="F:ATP binding"/>
    <property type="evidence" value="ECO:0007669"/>
    <property type="project" value="UniProtKB-KW"/>
</dbReference>
<dbReference type="InterPro" id="IPR047108">
    <property type="entry name" value="Plk4-like_POLO_box_2_sf"/>
</dbReference>
<dbReference type="PROSITE" id="PS51984">
    <property type="entry name" value="CPB1"/>
    <property type="match status" value="1"/>
</dbReference>
<feature type="domain" description="POLO box" evidence="8">
    <location>
        <begin position="449"/>
        <end position="525"/>
    </location>
</feature>
<proteinExistence type="predicted"/>
<dbReference type="InterPro" id="IPR033699">
    <property type="entry name" value="POLO_box_Plk4_1"/>
</dbReference>
<dbReference type="Pfam" id="PF18190">
    <property type="entry name" value="Plk4_PB1"/>
    <property type="match status" value="1"/>
</dbReference>
<dbReference type="AlphaFoldDB" id="A0A2G8KNY1"/>
<evidence type="ECO:0000256" key="7">
    <source>
        <dbReference type="SAM" id="MobiDB-lite"/>
    </source>
</evidence>
<evidence type="ECO:0000259" key="9">
    <source>
        <dbReference type="PROSITE" id="PS51984"/>
    </source>
</evidence>
<feature type="domain" description="Cryptic POLO box 1 (CPB1)" evidence="9">
    <location>
        <begin position="128"/>
        <end position="242"/>
    </location>
</feature>
<keyword evidence="4 11" id="KW-0418">Kinase</keyword>
<dbReference type="Gene3D" id="2.40.50.930">
    <property type="match status" value="1"/>
</dbReference>
<sequence>MLSGISKAKLLSTEGVSTGGTRRADRGVPGGSVLSGSISSGLGGSGTDKNGSQTEGSVLAGKQNSQQNGPIIMEPPTVQRFGSHTHSTTGTSTGEEGSRNQEPMQKRNARKQNRREEGSERSETGAKRLTDLTPPLNASRLRPIRQQTRNAVVSILVGGEVCVEFLKRKDGCDRVVEVQRISQDGMKVMTYLPNNGKGFPVSDRPPSPPPEETVSHSYHNLPSKYWKKYQYAAKFVHLVRSKTPKITLYSDQAKCMVMENGPHPDLEACFYNGGRVHVSSSGVVVTDAEGSTHNQPTLEDKPNLPGSLQVLLEHIQDLYQKCLEVESTVASLESRVGHGPYFPIILNRKPTQEELEHKSGETRMSTNKSRHHLESPPKALSQVKQQIPLGSTTSPSVAPLVSASVCSYDGTVVSTKSGVPSRVADRIPISSNCGEDFKSANQHDRDEVLKRLYVHNVGWASQMVSGEIRIQYNDGSELAVKSSVALVTYHDTEGNVNIYGKQDRLPLTVREKLSQLSTIVEMFVSKASPPD</sequence>
<organism evidence="11 12">
    <name type="scientific">Stichopus japonicus</name>
    <name type="common">Sea cucumber</name>
    <dbReference type="NCBI Taxonomy" id="307972"/>
    <lineage>
        <taxon>Eukaryota</taxon>
        <taxon>Metazoa</taxon>
        <taxon>Echinodermata</taxon>
        <taxon>Eleutherozoa</taxon>
        <taxon>Echinozoa</taxon>
        <taxon>Holothuroidea</taxon>
        <taxon>Aspidochirotacea</taxon>
        <taxon>Aspidochirotida</taxon>
        <taxon>Stichopodidae</taxon>
        <taxon>Apostichopus</taxon>
    </lineage>
</organism>
<evidence type="ECO:0000313" key="12">
    <source>
        <dbReference type="Proteomes" id="UP000230750"/>
    </source>
</evidence>
<evidence type="ECO:0000256" key="2">
    <source>
        <dbReference type="ARBA" id="ARBA00022679"/>
    </source>
</evidence>
<feature type="domain" description="Cryptic POLO box 2 (CPB2)" evidence="10">
    <location>
        <begin position="243"/>
        <end position="356"/>
    </location>
</feature>
<dbReference type="InterPro" id="IPR046437">
    <property type="entry name" value="Ser_Thr-PK_POLO_box_1_sf"/>
</dbReference>
<dbReference type="PANTHER" id="PTHR24345:SF91">
    <property type="entry name" value="SERINE_THREONINE-PROTEIN KINASE PLK4"/>
    <property type="match status" value="1"/>
</dbReference>
<keyword evidence="1" id="KW-0723">Serine/threonine-protein kinase</keyword>
<dbReference type="FunFam" id="2.40.50.930:FF:000001">
    <property type="entry name" value="Serine/threonine-protein kinase PLK4"/>
    <property type="match status" value="1"/>
</dbReference>
<dbReference type="Proteomes" id="UP000230750">
    <property type="component" value="Unassembled WGS sequence"/>
</dbReference>
<dbReference type="InterPro" id="IPR033698">
    <property type="entry name" value="POLO_box_Plk4_2"/>
</dbReference>
<dbReference type="Gene3D" id="3.30.1120.120">
    <property type="match status" value="1"/>
</dbReference>
<dbReference type="EMBL" id="MRZV01000450">
    <property type="protein sequence ID" value="PIK49711.1"/>
    <property type="molecule type" value="Genomic_DNA"/>
</dbReference>
<feature type="region of interest" description="Disordered" evidence="7">
    <location>
        <begin position="353"/>
        <end position="377"/>
    </location>
</feature>
<keyword evidence="5" id="KW-0067">ATP-binding</keyword>
<dbReference type="GO" id="GO:0005634">
    <property type="term" value="C:nucleus"/>
    <property type="evidence" value="ECO:0007669"/>
    <property type="project" value="TreeGrafter"/>
</dbReference>
<dbReference type="InterPro" id="IPR000959">
    <property type="entry name" value="POLO_box_dom"/>
</dbReference>
<dbReference type="OrthoDB" id="10004143at2759"/>
<keyword evidence="6" id="KW-0832">Ubl conjugation</keyword>
<evidence type="ECO:0000259" key="10">
    <source>
        <dbReference type="PROSITE" id="PS51985"/>
    </source>
</evidence>